<dbReference type="PRINTS" id="PR00176">
    <property type="entry name" value="NANEUSMPORT"/>
</dbReference>
<feature type="transmembrane region" description="Helical" evidence="6">
    <location>
        <begin position="47"/>
        <end position="68"/>
    </location>
</feature>
<organism evidence="7 8">
    <name type="scientific">candidate division WOR-1 bacterium DG_54_3</name>
    <dbReference type="NCBI Taxonomy" id="1703775"/>
    <lineage>
        <taxon>Bacteria</taxon>
        <taxon>Bacillati</taxon>
        <taxon>Saganbacteria</taxon>
    </lineage>
</organism>
<comment type="caution">
    <text evidence="7">The sequence shown here is derived from an EMBL/GenBank/DDBJ whole genome shotgun (WGS) entry which is preliminary data.</text>
</comment>
<sequence>MAEHHKPRITWKSQVGFLFAAIGSAIGLGNIWRFSYMAYENGGGAFLIPYLAALITAGIPLMILEFGLGHKKHGASSLAFAKIGRGFEWLGWWMPVFATFGIMLFYTVVIG</sequence>
<evidence type="ECO:0000313" key="7">
    <source>
        <dbReference type="EMBL" id="KPJ67952.1"/>
    </source>
</evidence>
<feature type="non-terminal residue" evidence="7">
    <location>
        <position position="111"/>
    </location>
</feature>
<accession>A0A0S7XZP1</accession>
<evidence type="ECO:0000256" key="1">
    <source>
        <dbReference type="ARBA" id="ARBA00004141"/>
    </source>
</evidence>
<name>A0A0S7XZP1_UNCSA</name>
<keyword evidence="2" id="KW-0813">Transport</keyword>
<dbReference type="InterPro" id="IPR037272">
    <property type="entry name" value="SNS_sf"/>
</dbReference>
<evidence type="ECO:0000256" key="2">
    <source>
        <dbReference type="ARBA" id="ARBA00022448"/>
    </source>
</evidence>
<protein>
    <submittedName>
        <fullName evidence="7">Transporter</fullName>
    </submittedName>
</protein>
<dbReference type="InterPro" id="IPR000175">
    <property type="entry name" value="Na/ntran_symport"/>
</dbReference>
<dbReference type="SUPFAM" id="SSF161070">
    <property type="entry name" value="SNF-like"/>
    <property type="match status" value="1"/>
</dbReference>
<dbReference type="GO" id="GO:0016020">
    <property type="term" value="C:membrane"/>
    <property type="evidence" value="ECO:0007669"/>
    <property type="project" value="UniProtKB-SubCell"/>
</dbReference>
<evidence type="ECO:0000313" key="8">
    <source>
        <dbReference type="Proteomes" id="UP000051861"/>
    </source>
</evidence>
<comment type="subcellular location">
    <subcellularLocation>
        <location evidence="1">Membrane</location>
        <topology evidence="1">Multi-pass membrane protein</topology>
    </subcellularLocation>
</comment>
<evidence type="ECO:0000256" key="5">
    <source>
        <dbReference type="ARBA" id="ARBA00023136"/>
    </source>
</evidence>
<dbReference type="Pfam" id="PF00209">
    <property type="entry name" value="SNF"/>
    <property type="match status" value="1"/>
</dbReference>
<evidence type="ECO:0000256" key="4">
    <source>
        <dbReference type="ARBA" id="ARBA00022989"/>
    </source>
</evidence>
<dbReference type="PROSITE" id="PS50267">
    <property type="entry name" value="NA_NEUROTRAN_SYMP_3"/>
    <property type="match status" value="1"/>
</dbReference>
<dbReference type="EMBL" id="LIZX01000059">
    <property type="protein sequence ID" value="KPJ67952.1"/>
    <property type="molecule type" value="Genomic_DNA"/>
</dbReference>
<dbReference type="PANTHER" id="PTHR42948">
    <property type="entry name" value="TRANSPORTER"/>
    <property type="match status" value="1"/>
</dbReference>
<dbReference type="PANTHER" id="PTHR42948:SF1">
    <property type="entry name" value="TRANSPORTER"/>
    <property type="match status" value="1"/>
</dbReference>
<gene>
    <name evidence="7" type="ORF">AMJ44_06940</name>
</gene>
<reference evidence="7 8" key="1">
    <citation type="journal article" date="2015" name="Microbiome">
        <title>Genomic resolution of linkages in carbon, nitrogen, and sulfur cycling among widespread estuary sediment bacteria.</title>
        <authorList>
            <person name="Baker B.J."/>
            <person name="Lazar C.S."/>
            <person name="Teske A.P."/>
            <person name="Dick G.J."/>
        </authorList>
    </citation>
    <scope>NUCLEOTIDE SEQUENCE [LARGE SCALE GENOMIC DNA]</scope>
    <source>
        <strain evidence="7">DG_54_3</strain>
    </source>
</reference>
<evidence type="ECO:0000256" key="3">
    <source>
        <dbReference type="ARBA" id="ARBA00022692"/>
    </source>
</evidence>
<dbReference type="Proteomes" id="UP000051861">
    <property type="component" value="Unassembled WGS sequence"/>
</dbReference>
<keyword evidence="4 6" id="KW-1133">Transmembrane helix</keyword>
<evidence type="ECO:0000256" key="6">
    <source>
        <dbReference type="SAM" id="Phobius"/>
    </source>
</evidence>
<dbReference type="AlphaFoldDB" id="A0A0S7XZP1"/>
<feature type="transmembrane region" description="Helical" evidence="6">
    <location>
        <begin position="15"/>
        <end position="35"/>
    </location>
</feature>
<proteinExistence type="predicted"/>
<keyword evidence="5 6" id="KW-0472">Membrane</keyword>
<feature type="transmembrane region" description="Helical" evidence="6">
    <location>
        <begin position="89"/>
        <end position="109"/>
    </location>
</feature>
<keyword evidence="3 6" id="KW-0812">Transmembrane</keyword>